<protein>
    <submittedName>
        <fullName evidence="1">Uncharacterized protein</fullName>
    </submittedName>
</protein>
<gene>
    <name evidence="1" type="ORF">LITE_LOCUS49483</name>
    <name evidence="2" type="ORF">LITE_LOCUS49538</name>
</gene>
<dbReference type="Proteomes" id="UP001154282">
    <property type="component" value="Unassembled WGS sequence"/>
</dbReference>
<dbReference type="AlphaFoldDB" id="A0AAV0RQU5"/>
<dbReference type="EMBL" id="CAMGYJ010000011">
    <property type="protein sequence ID" value="CAI0560107.1"/>
    <property type="molecule type" value="Genomic_DNA"/>
</dbReference>
<accession>A0AAV0RQU5</accession>
<sequence>MIPIPLITAAGGGDRLCRSNPIVDTMHNCLLCRAT</sequence>
<evidence type="ECO:0000313" key="1">
    <source>
        <dbReference type="EMBL" id="CAI0559999.1"/>
    </source>
</evidence>
<dbReference type="EMBL" id="CAMGYJ010000011">
    <property type="protein sequence ID" value="CAI0559999.1"/>
    <property type="molecule type" value="Genomic_DNA"/>
</dbReference>
<evidence type="ECO:0000313" key="3">
    <source>
        <dbReference type="Proteomes" id="UP001154282"/>
    </source>
</evidence>
<name>A0AAV0RQU5_9ROSI</name>
<organism evidence="1 3">
    <name type="scientific">Linum tenue</name>
    <dbReference type="NCBI Taxonomy" id="586396"/>
    <lineage>
        <taxon>Eukaryota</taxon>
        <taxon>Viridiplantae</taxon>
        <taxon>Streptophyta</taxon>
        <taxon>Embryophyta</taxon>
        <taxon>Tracheophyta</taxon>
        <taxon>Spermatophyta</taxon>
        <taxon>Magnoliopsida</taxon>
        <taxon>eudicotyledons</taxon>
        <taxon>Gunneridae</taxon>
        <taxon>Pentapetalae</taxon>
        <taxon>rosids</taxon>
        <taxon>fabids</taxon>
        <taxon>Malpighiales</taxon>
        <taxon>Linaceae</taxon>
        <taxon>Linum</taxon>
    </lineage>
</organism>
<keyword evidence="3" id="KW-1185">Reference proteome</keyword>
<evidence type="ECO:0000313" key="2">
    <source>
        <dbReference type="EMBL" id="CAI0560107.1"/>
    </source>
</evidence>
<reference evidence="1" key="1">
    <citation type="submission" date="2022-08" db="EMBL/GenBank/DDBJ databases">
        <authorList>
            <person name="Gutierrez-Valencia J."/>
        </authorList>
    </citation>
    <scope>NUCLEOTIDE SEQUENCE</scope>
</reference>
<comment type="caution">
    <text evidence="1">The sequence shown here is derived from an EMBL/GenBank/DDBJ whole genome shotgun (WGS) entry which is preliminary data.</text>
</comment>
<proteinExistence type="predicted"/>